<gene>
    <name evidence="5" type="primary">hypA_2</name>
    <name evidence="4" type="synonym">hypA</name>
    <name evidence="5" type="ORF">NCTC12119_02332</name>
</gene>
<protein>
    <recommendedName>
        <fullName evidence="4">Hydrogenase maturation factor HypA</fullName>
    </recommendedName>
</protein>
<dbReference type="GO" id="GO:0016530">
    <property type="term" value="F:metallochaperone activity"/>
    <property type="evidence" value="ECO:0007669"/>
    <property type="project" value="UniProtKB-ARBA"/>
</dbReference>
<dbReference type="Gene3D" id="3.30.2320.80">
    <property type="match status" value="1"/>
</dbReference>
<feature type="binding site" evidence="4">
    <location>
        <position position="89"/>
    </location>
    <ligand>
        <name>Zn(2+)</name>
        <dbReference type="ChEBI" id="CHEBI:29105"/>
    </ligand>
</feature>
<proteinExistence type="inferred from homology"/>
<dbReference type="PIRSF" id="PIRSF004761">
    <property type="entry name" value="Hydrgn_mat_HypA"/>
    <property type="match status" value="1"/>
</dbReference>
<keyword evidence="1 4" id="KW-0533">Nickel</keyword>
<dbReference type="EMBL" id="UIGI01000001">
    <property type="protein sequence ID" value="SUW63835.1"/>
    <property type="molecule type" value="Genomic_DNA"/>
</dbReference>
<dbReference type="PANTHER" id="PTHR34535">
    <property type="entry name" value="HYDROGENASE MATURATION FACTOR HYPA"/>
    <property type="match status" value="1"/>
</dbReference>
<sequence length="113" mass="12640">MHELSLCLNMVELIEQQARLHGAQKVTQVWLELGALACIEEQALRFSFASATRGTLAENSELRLSHLPALAWCWDCSHSVQIEKHTSPCPLCGGRKLSIETGESLRIKQLEIE</sequence>
<evidence type="ECO:0000256" key="1">
    <source>
        <dbReference type="ARBA" id="ARBA00022596"/>
    </source>
</evidence>
<feature type="binding site" evidence="4">
    <location>
        <position position="2"/>
    </location>
    <ligand>
        <name>Ni(2+)</name>
        <dbReference type="ChEBI" id="CHEBI:49786"/>
    </ligand>
</feature>
<dbReference type="GO" id="GO:0051604">
    <property type="term" value="P:protein maturation"/>
    <property type="evidence" value="ECO:0007669"/>
    <property type="project" value="InterPro"/>
</dbReference>
<comment type="function">
    <text evidence="4">Involved in the maturation of [NiFe] hydrogenases. Required for nickel insertion into the metal center of the hydrogenase.</text>
</comment>
<dbReference type="GO" id="GO:0008270">
    <property type="term" value="F:zinc ion binding"/>
    <property type="evidence" value="ECO:0007669"/>
    <property type="project" value="UniProtKB-UniRule"/>
</dbReference>
<feature type="binding site" evidence="4">
    <location>
        <position position="76"/>
    </location>
    <ligand>
        <name>Zn(2+)</name>
        <dbReference type="ChEBI" id="CHEBI:29105"/>
    </ligand>
</feature>
<dbReference type="PANTHER" id="PTHR34535:SF3">
    <property type="entry name" value="HYDROGENASE MATURATION FACTOR HYPA"/>
    <property type="match status" value="1"/>
</dbReference>
<reference evidence="5 6" key="1">
    <citation type="submission" date="2018-06" db="EMBL/GenBank/DDBJ databases">
        <authorList>
            <consortium name="Pathogen Informatics"/>
            <person name="Doyle S."/>
        </authorList>
    </citation>
    <scope>NUCLEOTIDE SEQUENCE [LARGE SCALE GENOMIC DNA]</scope>
    <source>
        <strain evidence="5 6">NCTC12119</strain>
    </source>
</reference>
<feature type="binding site" evidence="4">
    <location>
        <position position="73"/>
    </location>
    <ligand>
        <name>Zn(2+)</name>
        <dbReference type="ChEBI" id="CHEBI:29105"/>
    </ligand>
</feature>
<evidence type="ECO:0000256" key="4">
    <source>
        <dbReference type="HAMAP-Rule" id="MF_00213"/>
    </source>
</evidence>
<dbReference type="NCBIfam" id="NF009046">
    <property type="entry name" value="PRK12380.1"/>
    <property type="match status" value="1"/>
</dbReference>
<dbReference type="Proteomes" id="UP000255528">
    <property type="component" value="Unassembled WGS sequence"/>
</dbReference>
<evidence type="ECO:0000313" key="6">
    <source>
        <dbReference type="Proteomes" id="UP000255528"/>
    </source>
</evidence>
<dbReference type="FunFam" id="3.30.2320.80:FF:000001">
    <property type="entry name" value="Hydrogenase maturation factor HypA"/>
    <property type="match status" value="1"/>
</dbReference>
<accession>A0A381C7G5</accession>
<dbReference type="InterPro" id="IPR000688">
    <property type="entry name" value="HypA/HybF"/>
</dbReference>
<organism evidence="5 6">
    <name type="scientific">Buttiauxella agrestis</name>
    <dbReference type="NCBI Taxonomy" id="82977"/>
    <lineage>
        <taxon>Bacteria</taxon>
        <taxon>Pseudomonadati</taxon>
        <taxon>Pseudomonadota</taxon>
        <taxon>Gammaproteobacteria</taxon>
        <taxon>Enterobacterales</taxon>
        <taxon>Enterobacteriaceae</taxon>
        <taxon>Buttiauxella</taxon>
    </lineage>
</organism>
<dbReference type="HAMAP" id="MF_00213">
    <property type="entry name" value="HypA_HybF"/>
    <property type="match status" value="1"/>
</dbReference>
<dbReference type="Pfam" id="PF01155">
    <property type="entry name" value="HypA"/>
    <property type="match status" value="1"/>
</dbReference>
<keyword evidence="2 4" id="KW-0479">Metal-binding</keyword>
<evidence type="ECO:0000256" key="2">
    <source>
        <dbReference type="ARBA" id="ARBA00022723"/>
    </source>
</evidence>
<keyword evidence="3 4" id="KW-0862">Zinc</keyword>
<evidence type="ECO:0000256" key="3">
    <source>
        <dbReference type="ARBA" id="ARBA00022833"/>
    </source>
</evidence>
<dbReference type="NCBIfam" id="TIGR00100">
    <property type="entry name" value="hypA"/>
    <property type="match status" value="1"/>
</dbReference>
<name>A0A381C7G5_9ENTR</name>
<comment type="similarity">
    <text evidence="4">Belongs to the HypA/HybF family.</text>
</comment>
<evidence type="ECO:0000313" key="5">
    <source>
        <dbReference type="EMBL" id="SUW63835.1"/>
    </source>
</evidence>
<feature type="binding site" evidence="4">
    <location>
        <position position="92"/>
    </location>
    <ligand>
        <name>Zn(2+)</name>
        <dbReference type="ChEBI" id="CHEBI:29105"/>
    </ligand>
</feature>
<dbReference type="AlphaFoldDB" id="A0A381C7G5"/>
<dbReference type="GO" id="GO:0016151">
    <property type="term" value="F:nickel cation binding"/>
    <property type="evidence" value="ECO:0007669"/>
    <property type="project" value="UniProtKB-UniRule"/>
</dbReference>
<dbReference type="RefSeq" id="WP_115628509.1">
    <property type="nucleotide sequence ID" value="NZ_UIGI01000001.1"/>
</dbReference>